<dbReference type="EMBL" id="JBHSDK010000030">
    <property type="protein sequence ID" value="MFC4337408.1"/>
    <property type="molecule type" value="Genomic_DNA"/>
</dbReference>
<dbReference type="InterPro" id="IPR023168">
    <property type="entry name" value="GatB_Yqey_C_2"/>
</dbReference>
<dbReference type="PANTHER" id="PTHR28055:SF1">
    <property type="entry name" value="ALTERED INHERITANCE OF MITOCHONDRIA PROTEIN 41, MITOCHONDRIAL"/>
    <property type="match status" value="1"/>
</dbReference>
<dbReference type="SUPFAM" id="SSF89095">
    <property type="entry name" value="GatB/YqeY motif"/>
    <property type="match status" value="1"/>
</dbReference>
<gene>
    <name evidence="1" type="ORF">ACFPET_19600</name>
</gene>
<sequence length="151" mass="16460">MSEMKTRLEADMRTALKSQDKVTLGTLRMVLTAVRNEEVSGKEARELTDADIVKVLTKQAKQRREAAEAYDGAGREEQAANERAEEEVINRYLPEPLSETEITELVDKVVAEGGFSGPKDMGKVMKALQPQVAGRADGKTVSGIVKARLAG</sequence>
<dbReference type="Proteomes" id="UP001595823">
    <property type="component" value="Unassembled WGS sequence"/>
</dbReference>
<comment type="caution">
    <text evidence="1">The sequence shown here is derived from an EMBL/GenBank/DDBJ whole genome shotgun (WGS) entry which is preliminary data.</text>
</comment>
<dbReference type="PANTHER" id="PTHR28055">
    <property type="entry name" value="ALTERED INHERITANCE OF MITOCHONDRIA PROTEIN 41, MITOCHONDRIAL"/>
    <property type="match status" value="1"/>
</dbReference>
<dbReference type="InterPro" id="IPR019004">
    <property type="entry name" value="YqeY/Aim41"/>
</dbReference>
<keyword evidence="2" id="KW-1185">Reference proteome</keyword>
<organism evidence="1 2">
    <name type="scientific">Salininema proteolyticum</name>
    <dbReference type="NCBI Taxonomy" id="1607685"/>
    <lineage>
        <taxon>Bacteria</taxon>
        <taxon>Bacillati</taxon>
        <taxon>Actinomycetota</taxon>
        <taxon>Actinomycetes</taxon>
        <taxon>Glycomycetales</taxon>
        <taxon>Glycomycetaceae</taxon>
        <taxon>Salininema</taxon>
    </lineage>
</organism>
<proteinExistence type="predicted"/>
<dbReference type="Pfam" id="PF09424">
    <property type="entry name" value="YqeY"/>
    <property type="match status" value="1"/>
</dbReference>
<dbReference type="InterPro" id="IPR003789">
    <property type="entry name" value="Asn/Gln_tRNA_amidoTrase-B-like"/>
</dbReference>
<dbReference type="InterPro" id="IPR042184">
    <property type="entry name" value="YqeY/Aim41_N"/>
</dbReference>
<accession>A0ABV8U2T7</accession>
<reference evidence="2" key="1">
    <citation type="journal article" date="2019" name="Int. J. Syst. Evol. Microbiol.">
        <title>The Global Catalogue of Microorganisms (GCM) 10K type strain sequencing project: providing services to taxonomists for standard genome sequencing and annotation.</title>
        <authorList>
            <consortium name="The Broad Institute Genomics Platform"/>
            <consortium name="The Broad Institute Genome Sequencing Center for Infectious Disease"/>
            <person name="Wu L."/>
            <person name="Ma J."/>
        </authorList>
    </citation>
    <scope>NUCLEOTIDE SEQUENCE [LARGE SCALE GENOMIC DNA]</scope>
    <source>
        <strain evidence="2">IBRC-M 10908</strain>
    </source>
</reference>
<evidence type="ECO:0000313" key="2">
    <source>
        <dbReference type="Proteomes" id="UP001595823"/>
    </source>
</evidence>
<name>A0ABV8U2T7_9ACTN</name>
<dbReference type="RefSeq" id="WP_380624374.1">
    <property type="nucleotide sequence ID" value="NZ_JBHSDK010000030.1"/>
</dbReference>
<evidence type="ECO:0000313" key="1">
    <source>
        <dbReference type="EMBL" id="MFC4337408.1"/>
    </source>
</evidence>
<dbReference type="Gene3D" id="1.10.10.410">
    <property type="match status" value="1"/>
</dbReference>
<dbReference type="Gene3D" id="1.10.1510.10">
    <property type="entry name" value="Uncharacterised protein YqeY/AIM41 PF09424, N-terminal domain"/>
    <property type="match status" value="1"/>
</dbReference>
<protein>
    <submittedName>
        <fullName evidence="1">GatB/YqeY domain-containing protein</fullName>
    </submittedName>
</protein>